<keyword evidence="2" id="KW-1185">Reference proteome</keyword>
<dbReference type="CDD" id="cd00093">
    <property type="entry name" value="HTH_XRE"/>
    <property type="match status" value="1"/>
</dbReference>
<dbReference type="InterPro" id="IPR001387">
    <property type="entry name" value="Cro/C1-type_HTH"/>
</dbReference>
<dbReference type="KEGG" id="mdx:BTO20_37905"/>
<sequence>MPASSRLVDLIDWYKNAHPDVTDAEIARRAGITRANLSQWRSNGVRGWPARATLDALAATIGRPYREVLDAVLADTGYSDTGGSTATAARPHRVVLDDAVRVLTEAARLTNQPVRQKPDGSWEPDLDADGIPIDWAAFVTTALAGAAANIGGTDAILAGRPGSWEAGVIRDALNAAVGHDEWDLWRHRTEPVNVVVHPERILSDMYSSVWENGFYAAETELQRRENAISPSHVYSYPGNELTEKMRAYYTDLGVEIIDGPPPPLASVEELEAAIAAERENPTELTPEEQATEDALAAIEVLRDRLEALQHDELAEYGQQLAQAIRERLAALKLPVPVTVSVDLDTPLHEAPESPLDAWATGALDRVIAAAITETPTPDTLPGTALQRAEAALARETGATDD</sequence>
<organism evidence="1 2">
    <name type="scientific">Mycobacterium dioxanotrophicus</name>
    <dbReference type="NCBI Taxonomy" id="482462"/>
    <lineage>
        <taxon>Bacteria</taxon>
        <taxon>Bacillati</taxon>
        <taxon>Actinomycetota</taxon>
        <taxon>Actinomycetes</taxon>
        <taxon>Mycobacteriales</taxon>
        <taxon>Mycobacteriaceae</taxon>
        <taxon>Mycobacterium</taxon>
    </lineage>
</organism>
<evidence type="ECO:0000313" key="2">
    <source>
        <dbReference type="Proteomes" id="UP000195331"/>
    </source>
</evidence>
<dbReference type="EMBL" id="CP020811">
    <property type="protein sequence ID" value="ART74396.1"/>
    <property type="molecule type" value="Genomic_DNA"/>
</dbReference>
<name>A0A1Y0CHG6_9MYCO</name>
<gene>
    <name evidence="1" type="ORF">BTO20_37905</name>
</gene>
<dbReference type="AlphaFoldDB" id="A0A1Y0CHG6"/>
<accession>A0A1Y0CHG6</accession>
<evidence type="ECO:0000313" key="1">
    <source>
        <dbReference type="EMBL" id="ART74396.1"/>
    </source>
</evidence>
<reference evidence="1 2" key="1">
    <citation type="submission" date="2017-04" db="EMBL/GenBank/DDBJ databases">
        <title>Whole Genome Sequence of 1,4-Dioxane Degrading Bacterium Mycobacterium dioxanotrophicus PH-06.</title>
        <authorList>
            <person name="He Y."/>
        </authorList>
    </citation>
    <scope>NUCLEOTIDE SEQUENCE [LARGE SCALE GENOMIC DNA]</scope>
    <source>
        <strain evidence="1 2">PH-06</strain>
        <plasmid evidence="1 2">unnamed2</plasmid>
    </source>
</reference>
<proteinExistence type="predicted"/>
<dbReference type="RefSeq" id="WP_198344629.1">
    <property type="nucleotide sequence ID" value="NZ_CP020811.1"/>
</dbReference>
<geneLocation type="plasmid" evidence="1 2">
    <name>unnamed2</name>
</geneLocation>
<protein>
    <submittedName>
        <fullName evidence="1">Uncharacterized protein</fullName>
    </submittedName>
</protein>
<keyword evidence="1" id="KW-0614">Plasmid</keyword>
<dbReference type="Proteomes" id="UP000195331">
    <property type="component" value="Plasmid unnamed2"/>
</dbReference>